<comment type="caution">
    <text evidence="2">The sequence shown here is derived from an EMBL/GenBank/DDBJ whole genome shotgun (WGS) entry which is preliminary data.</text>
</comment>
<sequence>MTDAIRREAPADGRRVILFGAFDRHNFGDLLLARCAAAGRSGECVFAGLVARDLRDSGGFRTVPLATVIEAYGADEVDFVHVGGEVLTTTAWEAAVMLQRPEDVRRLLAAHDRSGTARDDWAAACLGTARRIPYVVAQDDLPRTWRTHFRGIGGVAFEALRAADRHSVLRALKGATTLGVRDRATFEALRRAGFDADLAPDPAAETRQLLGDLIRQRARQGEVASLQGSMQSWMAVQLAAEWGDDATLDGVAQLLLAEAVARGTGIVLFRAGLAPWHDDLETLRRLADRLETRVSVELFESAHVLDICALLAGARAYAGTSLHGWIVAHAFGVPARCLVRGPADKAACYLDTWCSVPRQWRTTGESAPLFPRTVSG</sequence>
<evidence type="ECO:0000313" key="2">
    <source>
        <dbReference type="EMBL" id="NMG42774.1"/>
    </source>
</evidence>
<proteinExistence type="predicted"/>
<gene>
    <name evidence="2" type="ORF">GPA22_03365</name>
</gene>
<reference evidence="2 3" key="1">
    <citation type="submission" date="2019-12" db="EMBL/GenBank/DDBJ databases">
        <title>Comparative genomics gives insights into the taxonomy of the Azoarcus-Aromatoleum group and reveals separate origins of nif in the plant-associated Azoarcus and non-plant-associated Aromatoleum sub-groups.</title>
        <authorList>
            <person name="Lafos M."/>
            <person name="Maluk M."/>
            <person name="Batista M."/>
            <person name="Junghare M."/>
            <person name="Carmona M."/>
            <person name="Faoro H."/>
            <person name="Cruz L.M."/>
            <person name="Battistoni F."/>
            <person name="De Souza E."/>
            <person name="Pedrosa F."/>
            <person name="Chen W.-M."/>
            <person name="Poole P.S."/>
            <person name="Dixon R.A."/>
            <person name="James E.K."/>
        </authorList>
    </citation>
    <scope>NUCLEOTIDE SEQUENCE [LARGE SCALE GENOMIC DNA]</scope>
    <source>
        <strain evidence="2 3">Td21</strain>
    </source>
</reference>
<evidence type="ECO:0000259" key="1">
    <source>
        <dbReference type="Pfam" id="PF04230"/>
    </source>
</evidence>
<keyword evidence="2" id="KW-0808">Transferase</keyword>
<dbReference type="InterPro" id="IPR007345">
    <property type="entry name" value="Polysacch_pyruvyl_Trfase"/>
</dbReference>
<feature type="domain" description="Polysaccharide pyruvyl transferase" evidence="1">
    <location>
        <begin position="163"/>
        <end position="339"/>
    </location>
</feature>
<dbReference type="Pfam" id="PF04230">
    <property type="entry name" value="PS_pyruv_trans"/>
    <property type="match status" value="1"/>
</dbReference>
<evidence type="ECO:0000313" key="3">
    <source>
        <dbReference type="Proteomes" id="UP000623795"/>
    </source>
</evidence>
<protein>
    <submittedName>
        <fullName evidence="2">Polysaccharide pyruvyl transferase family protein</fullName>
    </submittedName>
</protein>
<accession>A0ABX1PX29</accession>
<dbReference type="GO" id="GO:0016740">
    <property type="term" value="F:transferase activity"/>
    <property type="evidence" value="ECO:0007669"/>
    <property type="project" value="UniProtKB-KW"/>
</dbReference>
<dbReference type="RefSeq" id="WP_169254692.1">
    <property type="nucleotide sequence ID" value="NZ_WTVN01000003.1"/>
</dbReference>
<keyword evidence="3" id="KW-1185">Reference proteome</keyword>
<dbReference type="EMBL" id="WTVN01000003">
    <property type="protein sequence ID" value="NMG42774.1"/>
    <property type="molecule type" value="Genomic_DNA"/>
</dbReference>
<organism evidence="2 3">
    <name type="scientific">Aromatoleum toluvorans</name>
    <dbReference type="NCBI Taxonomy" id="92002"/>
    <lineage>
        <taxon>Bacteria</taxon>
        <taxon>Pseudomonadati</taxon>
        <taxon>Pseudomonadota</taxon>
        <taxon>Betaproteobacteria</taxon>
        <taxon>Rhodocyclales</taxon>
        <taxon>Rhodocyclaceae</taxon>
        <taxon>Aromatoleum</taxon>
    </lineage>
</organism>
<name>A0ABX1PX29_9RHOO</name>
<dbReference type="Proteomes" id="UP000623795">
    <property type="component" value="Unassembled WGS sequence"/>
</dbReference>